<proteinExistence type="predicted"/>
<organism evidence="1 2">
    <name type="scientific">Burkholderia gladioli</name>
    <name type="common">Pseudomonas marginata</name>
    <name type="synonym">Phytomonas marginata</name>
    <dbReference type="NCBI Taxonomy" id="28095"/>
    <lineage>
        <taxon>Bacteria</taxon>
        <taxon>Pseudomonadati</taxon>
        <taxon>Pseudomonadota</taxon>
        <taxon>Betaproteobacteria</taxon>
        <taxon>Burkholderiales</taxon>
        <taxon>Burkholderiaceae</taxon>
        <taxon>Burkholderia</taxon>
    </lineage>
</organism>
<accession>A0A2A7S9Y3</accession>
<protein>
    <submittedName>
        <fullName evidence="1">Uncharacterized protein</fullName>
    </submittedName>
</protein>
<comment type="caution">
    <text evidence="1">The sequence shown here is derived from an EMBL/GenBank/DDBJ whole genome shotgun (WGS) entry which is preliminary data.</text>
</comment>
<reference evidence="2" key="1">
    <citation type="submission" date="2017-09" db="EMBL/GenBank/DDBJ databases">
        <title>FDA dAtabase for Regulatory Grade micrObial Sequences (FDA-ARGOS): Supporting development and validation of Infectious Disease Dx tests.</title>
        <authorList>
            <person name="Minogue T."/>
            <person name="Wolcott M."/>
            <person name="Wasieloski L."/>
            <person name="Aguilar W."/>
            <person name="Moore D."/>
            <person name="Tallon L."/>
            <person name="Sadzewicz L."/>
            <person name="Ott S."/>
            <person name="Zhao X."/>
            <person name="Nagaraj S."/>
            <person name="Vavikolanu K."/>
            <person name="Aluvathingal J."/>
            <person name="Nadendla S."/>
            <person name="Sichtig H."/>
        </authorList>
    </citation>
    <scope>NUCLEOTIDE SEQUENCE [LARGE SCALE GENOMIC DNA]</scope>
    <source>
        <strain evidence="2">FDAARGOS_390</strain>
    </source>
</reference>
<evidence type="ECO:0000313" key="1">
    <source>
        <dbReference type="EMBL" id="PEH40467.1"/>
    </source>
</evidence>
<dbReference type="AlphaFoldDB" id="A0A2A7S9Y3"/>
<evidence type="ECO:0000313" key="2">
    <source>
        <dbReference type="Proteomes" id="UP000220629"/>
    </source>
</evidence>
<name>A0A2A7S9Y3_BURGA</name>
<dbReference type="Proteomes" id="UP000220629">
    <property type="component" value="Unassembled WGS sequence"/>
</dbReference>
<dbReference type="EMBL" id="PDDY01000003">
    <property type="protein sequence ID" value="PEH40467.1"/>
    <property type="molecule type" value="Genomic_DNA"/>
</dbReference>
<gene>
    <name evidence="1" type="ORF">CRM94_17285</name>
</gene>
<sequence>MDEAETEGIPGITEGFYAVRHRAGTKPFIAVHHSDDGGIAFTMPKIRWSSWQINVAIAVYETAFARGERYGAAKAQRAVRESIGITHI</sequence>